<organism evidence="1 2">
    <name type="scientific">Pomacea canaliculata</name>
    <name type="common">Golden apple snail</name>
    <dbReference type="NCBI Taxonomy" id="400727"/>
    <lineage>
        <taxon>Eukaryota</taxon>
        <taxon>Metazoa</taxon>
        <taxon>Spiralia</taxon>
        <taxon>Lophotrochozoa</taxon>
        <taxon>Mollusca</taxon>
        <taxon>Gastropoda</taxon>
        <taxon>Caenogastropoda</taxon>
        <taxon>Architaenioglossa</taxon>
        <taxon>Ampullarioidea</taxon>
        <taxon>Ampullariidae</taxon>
        <taxon>Pomacea</taxon>
    </lineage>
</organism>
<keyword evidence="2" id="KW-1185">Reference proteome</keyword>
<sequence length="607" mass="68836">METNDIACLTQPCPDPKSTEWQHLQELCCSQGGKFHCQSNDLSLSKRLCMEPIECPAGFYANIMLVSWPFTDESLCQLCPLTEFQPAPTPSHYFTRSHCHKKHTQCPFPQTLTEQFGNSTSEFMCRCNYLNGYRPVPKANHDCKAFASSSDCVCKLDPCPIGQTLNSTDYTCIKLTAEVLEDVQKEASENLLSNLDTLQQQLKRLVDITKRLAEPPKQAEYQWKAAFIPFGEPMCCVEEGKTQPPVTFMSPYPLYFLQDFSSHPFALISEDDLCVSVSPISLIAVLTILLIIAVENIQLFSRSEKKTQVPHTYIRLSLTTKKAMGIVQKEIENILPFLERHYGRLVVSVSPKKRHITLVVKQGQDQTPFPLRTFLRDIFSPLSMKNLKRCEKEADPPVKVFVLTGMTTDLKEIKQKFLTACFQENMAHNKGEITLLLPEKKTQDALLKKLQWTRSSLKDVFSKYHLHLDLVQEGSIRFKLRLASCPETLDELAHDQRIIQITQDLFLHESFRELACGQNLPVQFTCSVKMENVSVLTANNLYVQIGKHNKVTVVASPGHHADGGEDEEKNEESYIIMADNSVDVTGEPLNRTGHDRISAHEMLQPQH</sequence>
<reference evidence="1 2" key="1">
    <citation type="submission" date="2018-04" db="EMBL/GenBank/DDBJ databases">
        <title>The genome of golden apple snail Pomacea canaliculata provides insight into stress tolerance and invasive adaptation.</title>
        <authorList>
            <person name="Liu C."/>
            <person name="Liu B."/>
            <person name="Ren Y."/>
            <person name="Zhang Y."/>
            <person name="Wang H."/>
            <person name="Li S."/>
            <person name="Jiang F."/>
            <person name="Yin L."/>
            <person name="Zhang G."/>
            <person name="Qian W."/>
            <person name="Fan W."/>
        </authorList>
    </citation>
    <scope>NUCLEOTIDE SEQUENCE [LARGE SCALE GENOMIC DNA]</scope>
    <source>
        <strain evidence="1">SZHN2017</strain>
        <tissue evidence="1">Muscle</tissue>
    </source>
</reference>
<gene>
    <name evidence="1" type="ORF">C0Q70_09062</name>
</gene>
<proteinExistence type="predicted"/>
<protein>
    <submittedName>
        <fullName evidence="1">Uncharacterized protein</fullName>
    </submittedName>
</protein>
<dbReference type="EMBL" id="PZQS01000005">
    <property type="protein sequence ID" value="PVD29805.1"/>
    <property type="molecule type" value="Genomic_DNA"/>
</dbReference>
<name>A0A2T7P8Q1_POMCA</name>
<dbReference type="AlphaFoldDB" id="A0A2T7P8Q1"/>
<dbReference type="Proteomes" id="UP000245119">
    <property type="component" value="Linkage Group LG5"/>
</dbReference>
<comment type="caution">
    <text evidence="1">The sequence shown here is derived from an EMBL/GenBank/DDBJ whole genome shotgun (WGS) entry which is preliminary data.</text>
</comment>
<accession>A0A2T7P8Q1</accession>
<evidence type="ECO:0000313" key="1">
    <source>
        <dbReference type="EMBL" id="PVD29805.1"/>
    </source>
</evidence>
<evidence type="ECO:0000313" key="2">
    <source>
        <dbReference type="Proteomes" id="UP000245119"/>
    </source>
</evidence>